<dbReference type="SUPFAM" id="SSF55271">
    <property type="entry name" value="DNA repair protein MutS, domain I"/>
    <property type="match status" value="1"/>
</dbReference>
<feature type="compositionally biased region" description="Polar residues" evidence="8">
    <location>
        <begin position="330"/>
        <end position="347"/>
    </location>
</feature>
<feature type="region of interest" description="Disordered" evidence="8">
    <location>
        <begin position="1"/>
        <end position="68"/>
    </location>
</feature>
<dbReference type="InterPro" id="IPR036678">
    <property type="entry name" value="MutS_con_dom_sf"/>
</dbReference>
<dbReference type="InterPro" id="IPR016151">
    <property type="entry name" value="DNA_mismatch_repair_MutS_N"/>
</dbReference>
<accession>A0AAE1A7H0</accession>
<dbReference type="GO" id="GO:0030983">
    <property type="term" value="F:mismatched DNA binding"/>
    <property type="evidence" value="ECO:0007669"/>
    <property type="project" value="UniProtKB-UniRule"/>
</dbReference>
<evidence type="ECO:0000256" key="7">
    <source>
        <dbReference type="RuleBase" id="RU003756"/>
    </source>
</evidence>
<dbReference type="Gene3D" id="3.40.50.300">
    <property type="entry name" value="P-loop containing nucleotide triphosphate hydrolases"/>
    <property type="match status" value="1"/>
</dbReference>
<evidence type="ECO:0000259" key="9">
    <source>
        <dbReference type="PROSITE" id="PS50812"/>
    </source>
</evidence>
<dbReference type="InterPro" id="IPR007860">
    <property type="entry name" value="DNA_mmatch_repair_MutS_con_dom"/>
</dbReference>
<name>A0AAE1A7H0_9GAST</name>
<dbReference type="InterPro" id="IPR017261">
    <property type="entry name" value="DNA_mismatch_repair_MutS/MSH"/>
</dbReference>
<keyword evidence="2 6" id="KW-0547">Nucleotide-binding</keyword>
<dbReference type="Pfam" id="PF00488">
    <property type="entry name" value="MutS_V"/>
    <property type="match status" value="1"/>
</dbReference>
<dbReference type="SMART" id="SM00293">
    <property type="entry name" value="PWWP"/>
    <property type="match status" value="1"/>
</dbReference>
<dbReference type="InterPro" id="IPR045076">
    <property type="entry name" value="MutS"/>
</dbReference>
<dbReference type="Gene3D" id="3.40.1170.10">
    <property type="entry name" value="DNA repair protein MutS, domain I"/>
    <property type="match status" value="1"/>
</dbReference>
<dbReference type="Pfam" id="PF05190">
    <property type="entry name" value="MutS_IV"/>
    <property type="match status" value="1"/>
</dbReference>
<dbReference type="SUPFAM" id="SSF53150">
    <property type="entry name" value="DNA repair protein MutS, domain II"/>
    <property type="match status" value="1"/>
</dbReference>
<dbReference type="PANTHER" id="PTHR11361:SF148">
    <property type="entry name" value="DNA MISMATCH REPAIR PROTEIN MSH6"/>
    <property type="match status" value="1"/>
</dbReference>
<sequence>MSKTPKGKQPNTLFSYFQRTPKSESKDSSKGGANDVLSPRRSPNDRGRSKAPNSAGKKSSPPVKQVQANEFSEGDLVWAKLEGYPFWPSLVCNHPTEKVHCKGGKSKQIHVQFFDSPPSRAWIKERYVKPFKGSNDEAFQKGGQFYTLNTQINNGAKEADKALEMEKKDRLSLVVDLLPSSDEEDDEEESMDLDPNVFDAEMSDGDVPKENCASKEDIQESSPRKRKSASPQKPRRKAAKEATLKNKRRRIMVKSESGDEDSEDDFKPRSSEDDDDDEDSASEVDENEISDIEPESEPESPVKEPRKRKAPGKGTPASSKKSTPCLSSSQKPAFSPSVSDSTKSRLSLFSAPESSGEDQGQKDVSIYPHVSLDFLQPDKIRDNTRKLKSDPDYNPRTLYVPESFLNKQTPAMRQWWELKTKHFDTILFFKVGKFYELYHMDAVVGVREVGLIFMKGDFAHSGFPEIAYNRYADALVQKGYKVARVEQTETPEMVTERCKNMARAANKYDKVVKREVCQVSTQGTRTYSHLDGDIGDHTSKYILAFCEKEDVQEGTRIYGVCFIDTSIGTFHVGQFEDDRHLSRFRTLVAHYTPVQILYERGKTSSNTMQLINANLTSALKEGLTSGSEFWESSKTLKSLAEEAYFKSEDGDIVWPETIKSMLSNSDTLGLTASDASDLAIRSLGAVVWYLQYCLLDEELLSMKKFETYLPVDISERSRQGTQTLQAIKQRHMVLDGITMANLDVVWNSGTRSIEGTLLERLNHCSTAFGKRLFHQWLCSPLCQRRAIYDRLDAVGDLIDAPAVLEECVTILKKLPDLERLLSRIHAIGSSGKNKNHPDSRAILYEEVTYSKRKIEDFLATLEGFKLAMTLTATFKGAASNFKSKLLKQSVCVQGLDPENTDARFPDIDDDLKFFYSSFDHKKAKRDGVIVPSKGVDKEYDQAVADIKDVEERLQAYLGKQKGILGCKTLVYWGTAKNRFQIEVPESAIKNIPHHYELMSSKKGAKRFRTADIEHMLAELTDAEDRKDACLKDIMRRIFYNFDQKHKKWAAVVECLSVLDVLISLATYSRGGEGELCRPEIVIPEEDSQPFIEIRDGRHPCVSRTFEGGDFIPNDTVIGTSDDQDEEGEGSYAKGQVVLVTGPNMGGKSTLMRQVGLITIMAQMGCYVPAQTCRLTPVDRIFTRLGASDRIMAGESTFFVELSETSSILQHATKHSLVLMDELGRGTATYDGTAIACAVVKELSESIGCRSLFSTHYHSLVGEFEHDKNVRLGHMACMVENENEEDSSQETITFLYKFVKGSCPKSYGFNAARLANLPEEIIQSAVKKSKEFERSVYSCKVFRSLWCSTSAQEIQNIC</sequence>
<feature type="compositionally biased region" description="Acidic residues" evidence="8">
    <location>
        <begin position="272"/>
        <end position="298"/>
    </location>
</feature>
<keyword evidence="6 7" id="KW-0234">DNA repair</keyword>
<dbReference type="Gene3D" id="1.10.1420.10">
    <property type="match status" value="2"/>
</dbReference>
<keyword evidence="3 6" id="KW-0227">DNA damage</keyword>
<dbReference type="PIRSF" id="PIRSF037677">
    <property type="entry name" value="DNA_mis_repair_Msh6"/>
    <property type="match status" value="1"/>
</dbReference>
<dbReference type="PROSITE" id="PS00486">
    <property type="entry name" value="DNA_MISMATCH_REPAIR_2"/>
    <property type="match status" value="1"/>
</dbReference>
<dbReference type="Pfam" id="PF05192">
    <property type="entry name" value="MutS_III"/>
    <property type="match status" value="1"/>
</dbReference>
<dbReference type="InterPro" id="IPR000432">
    <property type="entry name" value="DNA_mismatch_repair_MutS_C"/>
</dbReference>
<keyword evidence="4 6" id="KW-0067">ATP-binding</keyword>
<evidence type="ECO:0000256" key="3">
    <source>
        <dbReference type="ARBA" id="ARBA00022763"/>
    </source>
</evidence>
<dbReference type="InterPro" id="IPR000313">
    <property type="entry name" value="PWWP_dom"/>
</dbReference>
<dbReference type="Gene3D" id="2.30.30.140">
    <property type="match status" value="1"/>
</dbReference>
<dbReference type="InterPro" id="IPR036187">
    <property type="entry name" value="DNA_mismatch_repair_MutS_sf"/>
</dbReference>
<evidence type="ECO:0000256" key="5">
    <source>
        <dbReference type="ARBA" id="ARBA00023125"/>
    </source>
</evidence>
<evidence type="ECO:0000256" key="8">
    <source>
        <dbReference type="SAM" id="MobiDB-lite"/>
    </source>
</evidence>
<dbReference type="FunFam" id="3.40.1170.10:FF:000002">
    <property type="entry name" value="DNA mismatch repair protein"/>
    <property type="match status" value="1"/>
</dbReference>
<dbReference type="GO" id="GO:0032301">
    <property type="term" value="C:MutSalpha complex"/>
    <property type="evidence" value="ECO:0007669"/>
    <property type="project" value="TreeGrafter"/>
</dbReference>
<protein>
    <recommendedName>
        <fullName evidence="6">DNA mismatch repair protein</fullName>
    </recommendedName>
</protein>
<dbReference type="GO" id="GO:0006298">
    <property type="term" value="P:mismatch repair"/>
    <property type="evidence" value="ECO:0007669"/>
    <property type="project" value="InterPro"/>
</dbReference>
<feature type="domain" description="PWWP" evidence="9">
    <location>
        <begin position="73"/>
        <end position="133"/>
    </location>
</feature>
<dbReference type="GO" id="GO:0140664">
    <property type="term" value="F:ATP-dependent DNA damage sensor activity"/>
    <property type="evidence" value="ECO:0007669"/>
    <property type="project" value="InterPro"/>
</dbReference>
<dbReference type="PROSITE" id="PS50812">
    <property type="entry name" value="PWWP"/>
    <property type="match status" value="1"/>
</dbReference>
<evidence type="ECO:0000256" key="2">
    <source>
        <dbReference type="ARBA" id="ARBA00022741"/>
    </source>
</evidence>
<gene>
    <name evidence="10" type="ORF">RRG08_033078</name>
</gene>
<dbReference type="Pfam" id="PF05188">
    <property type="entry name" value="MutS_II"/>
    <property type="match status" value="1"/>
</dbReference>
<dbReference type="Pfam" id="PF00855">
    <property type="entry name" value="PWWP"/>
    <property type="match status" value="1"/>
</dbReference>
<dbReference type="FunFam" id="3.30.420.110:FF:000004">
    <property type="entry name" value="DNA mismatch repair protein"/>
    <property type="match status" value="1"/>
</dbReference>
<organism evidence="10 11">
    <name type="scientific">Elysia crispata</name>
    <name type="common">lettuce slug</name>
    <dbReference type="NCBI Taxonomy" id="231223"/>
    <lineage>
        <taxon>Eukaryota</taxon>
        <taxon>Metazoa</taxon>
        <taxon>Spiralia</taxon>
        <taxon>Lophotrochozoa</taxon>
        <taxon>Mollusca</taxon>
        <taxon>Gastropoda</taxon>
        <taxon>Heterobranchia</taxon>
        <taxon>Euthyneura</taxon>
        <taxon>Panpulmonata</taxon>
        <taxon>Sacoglossa</taxon>
        <taxon>Placobranchoidea</taxon>
        <taxon>Plakobranchidae</taxon>
        <taxon>Elysia</taxon>
    </lineage>
</organism>
<keyword evidence="5 6" id="KW-0238">DNA-binding</keyword>
<feature type="compositionally biased region" description="Low complexity" evidence="8">
    <location>
        <begin position="318"/>
        <end position="329"/>
    </location>
</feature>
<dbReference type="FunFam" id="1.10.1420.10:FF:000005">
    <property type="entry name" value="DNA mismatch repair protein"/>
    <property type="match status" value="1"/>
</dbReference>
<evidence type="ECO:0000256" key="1">
    <source>
        <dbReference type="ARBA" id="ARBA00006271"/>
    </source>
</evidence>
<dbReference type="GO" id="GO:0005524">
    <property type="term" value="F:ATP binding"/>
    <property type="evidence" value="ECO:0007669"/>
    <property type="project" value="UniProtKB-UniRule"/>
</dbReference>
<evidence type="ECO:0000256" key="6">
    <source>
        <dbReference type="PIRNR" id="PIRNR037677"/>
    </source>
</evidence>
<evidence type="ECO:0000313" key="10">
    <source>
        <dbReference type="EMBL" id="KAK3782437.1"/>
    </source>
</evidence>
<dbReference type="PANTHER" id="PTHR11361">
    <property type="entry name" value="DNA MISMATCH REPAIR PROTEIN MUTS FAMILY MEMBER"/>
    <property type="match status" value="1"/>
</dbReference>
<keyword evidence="11" id="KW-1185">Reference proteome</keyword>
<dbReference type="Proteomes" id="UP001283361">
    <property type="component" value="Unassembled WGS sequence"/>
</dbReference>
<dbReference type="InterPro" id="IPR007695">
    <property type="entry name" value="DNA_mismatch_repair_MutS-lik_N"/>
</dbReference>
<feature type="region of interest" description="Disordered" evidence="8">
    <location>
        <begin position="176"/>
        <end position="363"/>
    </location>
</feature>
<dbReference type="SMART" id="SM00534">
    <property type="entry name" value="MUTSac"/>
    <property type="match status" value="1"/>
</dbReference>
<dbReference type="SMART" id="SM00533">
    <property type="entry name" value="MUTSd"/>
    <property type="match status" value="1"/>
</dbReference>
<comment type="function">
    <text evidence="6 7">Component of the post-replicative DNA mismatch repair system (MMR).</text>
</comment>
<dbReference type="FunFam" id="3.40.50.300:FF:000645">
    <property type="entry name" value="DNA mismatch repair protein"/>
    <property type="match status" value="1"/>
</dbReference>
<comment type="caution">
    <text evidence="10">The sequence shown here is derived from an EMBL/GenBank/DDBJ whole genome shotgun (WGS) entry which is preliminary data.</text>
</comment>
<dbReference type="NCBIfam" id="NF003810">
    <property type="entry name" value="PRK05399.1"/>
    <property type="match status" value="1"/>
</dbReference>
<dbReference type="InterPro" id="IPR027417">
    <property type="entry name" value="P-loop_NTPase"/>
</dbReference>
<dbReference type="CDD" id="cd03286">
    <property type="entry name" value="ABC_MSH6_euk"/>
    <property type="match status" value="1"/>
</dbReference>
<evidence type="ECO:0000313" key="11">
    <source>
        <dbReference type="Proteomes" id="UP001283361"/>
    </source>
</evidence>
<feature type="compositionally biased region" description="Polar residues" evidence="8">
    <location>
        <begin position="1"/>
        <end position="20"/>
    </location>
</feature>
<dbReference type="Pfam" id="PF01624">
    <property type="entry name" value="MutS_I"/>
    <property type="match status" value="1"/>
</dbReference>
<dbReference type="SUPFAM" id="SSF52540">
    <property type="entry name" value="P-loop containing nucleoside triphosphate hydrolases"/>
    <property type="match status" value="1"/>
</dbReference>
<feature type="compositionally biased region" description="Basic residues" evidence="8">
    <location>
        <begin position="224"/>
        <end position="238"/>
    </location>
</feature>
<comment type="similarity">
    <text evidence="1 6 7">Belongs to the DNA mismatch repair MutS family.</text>
</comment>
<dbReference type="Gene3D" id="3.30.420.110">
    <property type="entry name" value="MutS, connector domain"/>
    <property type="match status" value="1"/>
</dbReference>
<dbReference type="InterPro" id="IPR007861">
    <property type="entry name" value="DNA_mismatch_repair_MutS_clamp"/>
</dbReference>
<dbReference type="CDD" id="cd05837">
    <property type="entry name" value="PWWP_MSH6"/>
    <property type="match status" value="1"/>
</dbReference>
<feature type="compositionally biased region" description="Basic and acidic residues" evidence="8">
    <location>
        <begin position="206"/>
        <end position="218"/>
    </location>
</feature>
<dbReference type="SUPFAM" id="SSF48334">
    <property type="entry name" value="DNA repair protein MutS, domain III"/>
    <property type="match status" value="1"/>
</dbReference>
<dbReference type="EMBL" id="JAWDGP010002507">
    <property type="protein sequence ID" value="KAK3782437.1"/>
    <property type="molecule type" value="Genomic_DNA"/>
</dbReference>
<reference evidence="10" key="1">
    <citation type="journal article" date="2023" name="G3 (Bethesda)">
        <title>A reference genome for the long-term kleptoplast-retaining sea slug Elysia crispata morphotype clarki.</title>
        <authorList>
            <person name="Eastman K.E."/>
            <person name="Pendleton A.L."/>
            <person name="Shaikh M.A."/>
            <person name="Suttiyut T."/>
            <person name="Ogas R."/>
            <person name="Tomko P."/>
            <person name="Gavelis G."/>
            <person name="Widhalm J.R."/>
            <person name="Wisecaver J.H."/>
        </authorList>
    </citation>
    <scope>NUCLEOTIDE SEQUENCE</scope>
    <source>
        <strain evidence="10">ECLA1</strain>
    </source>
</reference>
<evidence type="ECO:0000256" key="4">
    <source>
        <dbReference type="ARBA" id="ARBA00022840"/>
    </source>
</evidence>
<feature type="compositionally biased region" description="Acidic residues" evidence="8">
    <location>
        <begin position="181"/>
        <end position="192"/>
    </location>
</feature>
<dbReference type="InterPro" id="IPR007696">
    <property type="entry name" value="DNA_mismatch_repair_MutS_core"/>
</dbReference>
<proteinExistence type="inferred from homology"/>
<dbReference type="SUPFAM" id="SSF63748">
    <property type="entry name" value="Tudor/PWWP/MBT"/>
    <property type="match status" value="1"/>
</dbReference>